<protein>
    <submittedName>
        <fullName evidence="1">Uncharacterized protein</fullName>
    </submittedName>
</protein>
<dbReference type="AlphaFoldDB" id="A0A376BBT9"/>
<evidence type="ECO:0000313" key="2">
    <source>
        <dbReference type="Proteomes" id="UP000262825"/>
    </source>
</evidence>
<evidence type="ECO:0000313" key="1">
    <source>
        <dbReference type="EMBL" id="SSD62014.1"/>
    </source>
</evidence>
<accession>A0A376BBT9</accession>
<keyword evidence="2" id="KW-1185">Reference proteome</keyword>
<dbReference type="EMBL" id="UFAJ01001062">
    <property type="protein sequence ID" value="SSD62014.1"/>
    <property type="molecule type" value="Genomic_DNA"/>
</dbReference>
<reference evidence="2" key="1">
    <citation type="submission" date="2018-06" db="EMBL/GenBank/DDBJ databases">
        <authorList>
            <person name="Guldener U."/>
        </authorList>
    </citation>
    <scope>NUCLEOTIDE SEQUENCE [LARGE SCALE GENOMIC DNA]</scope>
    <source>
        <strain evidence="2">UTAD17</strain>
    </source>
</reference>
<dbReference type="Proteomes" id="UP000262825">
    <property type="component" value="Unassembled WGS sequence"/>
</dbReference>
<gene>
    <name evidence="1" type="ORF">SCODWIG_03776</name>
</gene>
<dbReference type="VEuPathDB" id="FungiDB:SCODWIG_03776"/>
<name>A0A376BBT9_9ASCO</name>
<proteinExistence type="predicted"/>
<organism evidence="1 2">
    <name type="scientific">Saccharomycodes ludwigii</name>
    <dbReference type="NCBI Taxonomy" id="36035"/>
    <lineage>
        <taxon>Eukaryota</taxon>
        <taxon>Fungi</taxon>
        <taxon>Dikarya</taxon>
        <taxon>Ascomycota</taxon>
        <taxon>Saccharomycotina</taxon>
        <taxon>Saccharomycetes</taxon>
        <taxon>Saccharomycodales</taxon>
        <taxon>Saccharomycodaceae</taxon>
        <taxon>Saccharomycodes</taxon>
    </lineage>
</organism>
<sequence>MSEHFSLSPSIHIYRTFIRDIKLYIFSNSLQNELKKVIKVKIRNIIKQKKGNKIFTELHNLQSNIRSRKLDELKSYLYLQTTKSIGENRFNLSKDLTANININNSKFILQNQIYNEYLKDQRRKLLIPPVSSNEILTKKLLWPLAMHEHYLTKLQNIERKIRNPPKTYLRYTSTHFGKIWFVMSPLNKKKRQSPKLTNFIVNVKKNGQKWIDEWDYLISDVNKWTIMEAYWESMLGNYEHDTKLHTYQWFVKESSKILGAKEHEMSWKNPEYKTHDEILNDWMTPILANFMHLNKKYESYRNMLINYKENNVATEFNYFQEETMKMYEKRKKKFDEMLETALPLVNPYSKERNLESVLKNYLFLPNKC</sequence>